<organism evidence="2 3">
    <name type="scientific">Psilocybe cf. subviscida</name>
    <dbReference type="NCBI Taxonomy" id="2480587"/>
    <lineage>
        <taxon>Eukaryota</taxon>
        <taxon>Fungi</taxon>
        <taxon>Dikarya</taxon>
        <taxon>Basidiomycota</taxon>
        <taxon>Agaricomycotina</taxon>
        <taxon>Agaricomycetes</taxon>
        <taxon>Agaricomycetidae</taxon>
        <taxon>Agaricales</taxon>
        <taxon>Agaricineae</taxon>
        <taxon>Strophariaceae</taxon>
        <taxon>Psilocybe</taxon>
    </lineage>
</organism>
<dbReference type="Proteomes" id="UP000567179">
    <property type="component" value="Unassembled WGS sequence"/>
</dbReference>
<accession>A0A8H5F2Y3</accession>
<proteinExistence type="predicted"/>
<keyword evidence="1" id="KW-0472">Membrane</keyword>
<evidence type="ECO:0000313" key="2">
    <source>
        <dbReference type="EMBL" id="KAF5321820.1"/>
    </source>
</evidence>
<keyword evidence="1" id="KW-1133">Transmembrane helix</keyword>
<reference evidence="2 3" key="1">
    <citation type="journal article" date="2020" name="ISME J.">
        <title>Uncovering the hidden diversity of litter-decomposition mechanisms in mushroom-forming fungi.</title>
        <authorList>
            <person name="Floudas D."/>
            <person name="Bentzer J."/>
            <person name="Ahren D."/>
            <person name="Johansson T."/>
            <person name="Persson P."/>
            <person name="Tunlid A."/>
        </authorList>
    </citation>
    <scope>NUCLEOTIDE SEQUENCE [LARGE SCALE GENOMIC DNA]</scope>
    <source>
        <strain evidence="2 3">CBS 101986</strain>
    </source>
</reference>
<evidence type="ECO:0000313" key="3">
    <source>
        <dbReference type="Proteomes" id="UP000567179"/>
    </source>
</evidence>
<keyword evidence="1" id="KW-0812">Transmembrane</keyword>
<dbReference type="EMBL" id="JAACJJ010000028">
    <property type="protein sequence ID" value="KAF5321820.1"/>
    <property type="molecule type" value="Genomic_DNA"/>
</dbReference>
<feature type="transmembrane region" description="Helical" evidence="1">
    <location>
        <begin position="17"/>
        <end position="35"/>
    </location>
</feature>
<comment type="caution">
    <text evidence="2">The sequence shown here is derived from an EMBL/GenBank/DDBJ whole genome shotgun (WGS) entry which is preliminary data.</text>
</comment>
<keyword evidence="3" id="KW-1185">Reference proteome</keyword>
<dbReference type="AlphaFoldDB" id="A0A8H5F2Y3"/>
<gene>
    <name evidence="2" type="ORF">D9619_002182</name>
</gene>
<evidence type="ECO:0000256" key="1">
    <source>
        <dbReference type="SAM" id="Phobius"/>
    </source>
</evidence>
<protein>
    <submittedName>
        <fullName evidence="2">Uncharacterized protein</fullName>
    </submittedName>
</protein>
<name>A0A8H5F2Y3_9AGAR</name>
<sequence>MGYNPTSLQRTLMNRPIYTWLFISLLCGATVYLLVPYSVLGPYLTTPTTTQDHKQNMSQSQAQWTSPYTGYLQRATPHPSPSTYEIKRSALTFAALLNAPVDPDGFSLALFADRVAVSHLGHLYTLQQADYDGLLGLAAAVAALPPAGGFRNQWRTKNQRTSRPIDRLLRPCKELADTPAEDYTQEFTETSVYGFDKHERGLSEPVGEHTELPGSLWELVGLVQEAKEGDGPKDESVLQSVRSALGNVF</sequence>
<dbReference type="OrthoDB" id="3006153at2759"/>